<dbReference type="PANTHER" id="PTHR47773">
    <property type="entry name" value="SI:DKEY-9I5.2-RELATED"/>
    <property type="match status" value="1"/>
</dbReference>
<dbReference type="Proteomes" id="UP001239994">
    <property type="component" value="Unassembled WGS sequence"/>
</dbReference>
<protein>
    <submittedName>
        <fullName evidence="1">Uncharacterized protein</fullName>
    </submittedName>
</protein>
<name>A0AAD9DQ64_9TELE</name>
<organism evidence="1 2">
    <name type="scientific">Electrophorus voltai</name>
    <dbReference type="NCBI Taxonomy" id="2609070"/>
    <lineage>
        <taxon>Eukaryota</taxon>
        <taxon>Metazoa</taxon>
        <taxon>Chordata</taxon>
        <taxon>Craniata</taxon>
        <taxon>Vertebrata</taxon>
        <taxon>Euteleostomi</taxon>
        <taxon>Actinopterygii</taxon>
        <taxon>Neopterygii</taxon>
        <taxon>Teleostei</taxon>
        <taxon>Ostariophysi</taxon>
        <taxon>Gymnotiformes</taxon>
        <taxon>Gymnotoidei</taxon>
        <taxon>Gymnotidae</taxon>
        <taxon>Electrophorus</taxon>
    </lineage>
</organism>
<dbReference type="PANTHER" id="PTHR47773:SF1">
    <property type="entry name" value="C2H2-TYPE DOMAIN-CONTAINING PROTEIN"/>
    <property type="match status" value="1"/>
</dbReference>
<evidence type="ECO:0000313" key="2">
    <source>
        <dbReference type="Proteomes" id="UP001239994"/>
    </source>
</evidence>
<dbReference type="AlphaFoldDB" id="A0AAD9DQ64"/>
<proteinExistence type="predicted"/>
<evidence type="ECO:0000313" key="1">
    <source>
        <dbReference type="EMBL" id="KAK1789991.1"/>
    </source>
</evidence>
<keyword evidence="2" id="KW-1185">Reference proteome</keyword>
<gene>
    <name evidence="1" type="ORF">P4O66_002306</name>
</gene>
<comment type="caution">
    <text evidence="1">The sequence shown here is derived from an EMBL/GenBank/DDBJ whole genome shotgun (WGS) entry which is preliminary data.</text>
</comment>
<sequence>MEDYMDVTDTMGVRLLDRKKMEDMWQTQRRHLHCIQDPLGVQLYRRVGQVTRGGVVLPVYRCARGSTSLESFHLHLNPFIPGTSASALHFQAYLLERLESLGPAAVLGYHHVVNLANSLVDLRHQAFVTQQRVDSIVALWEKLPESDFCFPGQGSGPSSCPSVSRLVGFTWPFRPSLASGTNARKKKQEQDVLCLSVGQSNTPMVAPEPLPPALSKLLERRTDGHPAFDFNIQQDVSGQAFQRVQGQPPLLPGETLTCSGLEGDVASATNATPVLAGPQTTAWQ</sequence>
<accession>A0AAD9DQ64</accession>
<dbReference type="EMBL" id="JAROKS010000021">
    <property type="protein sequence ID" value="KAK1789991.1"/>
    <property type="molecule type" value="Genomic_DNA"/>
</dbReference>
<reference evidence="1" key="1">
    <citation type="submission" date="2023-03" db="EMBL/GenBank/DDBJ databases">
        <title>Electrophorus voltai genome.</title>
        <authorList>
            <person name="Bian C."/>
        </authorList>
    </citation>
    <scope>NUCLEOTIDE SEQUENCE</scope>
    <source>
        <strain evidence="1">CB-2022</strain>
        <tissue evidence="1">Muscle</tissue>
    </source>
</reference>